<evidence type="ECO:0000256" key="2">
    <source>
        <dbReference type="ARBA" id="ARBA00022679"/>
    </source>
</evidence>
<keyword evidence="1" id="KW-0328">Glycosyltransferase</keyword>
<evidence type="ECO:0000256" key="1">
    <source>
        <dbReference type="ARBA" id="ARBA00022676"/>
    </source>
</evidence>
<dbReference type="OrthoDB" id="9797795at2"/>
<keyword evidence="2" id="KW-0808">Transferase</keyword>
<gene>
    <name evidence="3" type="ORF">BTE48_14605</name>
</gene>
<keyword evidence="4" id="KW-1185">Reference proteome</keyword>
<dbReference type="RefSeq" id="WP_078746367.1">
    <property type="nucleotide sequence ID" value="NZ_FUXG01000026.1"/>
</dbReference>
<reference evidence="3 4" key="1">
    <citation type="submission" date="2017-01" db="EMBL/GenBank/DDBJ databases">
        <title>Genome Sequencing of a Marine Spirillum, Oceanospirillum multiglobuliferum ATCC 33336, from Japan.</title>
        <authorList>
            <person name="Carney J.G."/>
            <person name="Trachtenberg A.M."/>
            <person name="Rheaume B.A."/>
            <person name="Linnane J.D."/>
            <person name="Pitts N.L."/>
            <person name="Mykles D.L."/>
            <person name="Maclea K.S."/>
        </authorList>
    </citation>
    <scope>NUCLEOTIDE SEQUENCE [LARGE SCALE GENOMIC DNA]</scope>
    <source>
        <strain evidence="3 4">ATCC 33336</strain>
    </source>
</reference>
<dbReference type="AlphaFoldDB" id="A0A1T4S926"/>
<dbReference type="Pfam" id="PF01075">
    <property type="entry name" value="Glyco_transf_9"/>
    <property type="match status" value="1"/>
</dbReference>
<dbReference type="GO" id="GO:0005829">
    <property type="term" value="C:cytosol"/>
    <property type="evidence" value="ECO:0007669"/>
    <property type="project" value="TreeGrafter"/>
</dbReference>
<dbReference type="Gene3D" id="3.40.50.2000">
    <property type="entry name" value="Glycogen Phosphorylase B"/>
    <property type="match status" value="2"/>
</dbReference>
<name>A0A1T4S926_9GAMM</name>
<dbReference type="PANTHER" id="PTHR30160:SF15">
    <property type="entry name" value="GLYCOSYLTRANSFERASE HI_0523-RELATED"/>
    <property type="match status" value="1"/>
</dbReference>
<protein>
    <recommendedName>
        <fullName evidence="5">ADP-heptose--LPS heptosyltransferase</fullName>
    </recommendedName>
</protein>
<proteinExistence type="predicted"/>
<dbReference type="Proteomes" id="UP000191418">
    <property type="component" value="Unassembled WGS sequence"/>
</dbReference>
<dbReference type="SUPFAM" id="SSF53756">
    <property type="entry name" value="UDP-Glycosyltransferase/glycogen phosphorylase"/>
    <property type="match status" value="1"/>
</dbReference>
<dbReference type="CDD" id="cd03789">
    <property type="entry name" value="GT9_LPS_heptosyltransferase"/>
    <property type="match status" value="1"/>
</dbReference>
<dbReference type="EMBL" id="MTSM01000027">
    <property type="protein sequence ID" value="OPX54370.1"/>
    <property type="molecule type" value="Genomic_DNA"/>
</dbReference>
<evidence type="ECO:0000313" key="3">
    <source>
        <dbReference type="EMBL" id="OPX54370.1"/>
    </source>
</evidence>
<dbReference type="GO" id="GO:0008713">
    <property type="term" value="F:ADP-heptose-lipopolysaccharide heptosyltransferase activity"/>
    <property type="evidence" value="ECO:0007669"/>
    <property type="project" value="TreeGrafter"/>
</dbReference>
<evidence type="ECO:0000313" key="4">
    <source>
        <dbReference type="Proteomes" id="UP000191418"/>
    </source>
</evidence>
<comment type="caution">
    <text evidence="3">The sequence shown here is derived from an EMBL/GenBank/DDBJ whole genome shotgun (WGS) entry which is preliminary data.</text>
</comment>
<evidence type="ECO:0008006" key="5">
    <source>
        <dbReference type="Google" id="ProtNLM"/>
    </source>
</evidence>
<accession>A0A1T4S926</accession>
<organism evidence="3 4">
    <name type="scientific">Oceanospirillum multiglobuliferum</name>
    <dbReference type="NCBI Taxonomy" id="64969"/>
    <lineage>
        <taxon>Bacteria</taxon>
        <taxon>Pseudomonadati</taxon>
        <taxon>Pseudomonadota</taxon>
        <taxon>Gammaproteobacteria</taxon>
        <taxon>Oceanospirillales</taxon>
        <taxon>Oceanospirillaceae</taxon>
        <taxon>Oceanospirillum</taxon>
    </lineage>
</organism>
<sequence length="353" mass="39749">MSLNLKSLDKLKILVVRNDKLGDFMLAWPALALLKRSLPKAQISVLVPKYTAPVAELCPWVDHVLLDPNHYHDIKSQHFDILLTLFSTPRIGWLGLKNRIPMRIAPATKLAQFFYNHRVVQRRSHSEKPEYEYNIDLVLALLKHLKVVPAQNLAPYWPLPLEQRQKERRQLCQQLKLNNHEQIAFVHPGSGGSATNLSIEQYAELIQQLDQKNMESNNNPIQWVISAGPSEIELANCLIEATKSKCKVVLYASSQGLATFAQSISAADLFIAGSTGPLHIAGALDVPTVGFFPIKRSAKALRWRPCNSLERHLALSPEAFTDDDNQVFDALNIPDCSDKVYNWQQSLSSVFMS</sequence>
<dbReference type="PANTHER" id="PTHR30160">
    <property type="entry name" value="TETRAACYLDISACCHARIDE 4'-KINASE-RELATED"/>
    <property type="match status" value="1"/>
</dbReference>
<dbReference type="InterPro" id="IPR002201">
    <property type="entry name" value="Glyco_trans_9"/>
</dbReference>
<dbReference type="InterPro" id="IPR051199">
    <property type="entry name" value="LPS_LOS_Heptosyltrfase"/>
</dbReference>
<dbReference type="STRING" id="64969.SAMN02745127_02848"/>
<dbReference type="GO" id="GO:0009244">
    <property type="term" value="P:lipopolysaccharide core region biosynthetic process"/>
    <property type="evidence" value="ECO:0007669"/>
    <property type="project" value="TreeGrafter"/>
</dbReference>